<dbReference type="Pfam" id="PF00849">
    <property type="entry name" value="PseudoU_synth_2"/>
    <property type="match status" value="1"/>
</dbReference>
<evidence type="ECO:0000256" key="3">
    <source>
        <dbReference type="SAM" id="MobiDB-lite"/>
    </source>
</evidence>
<dbReference type="GO" id="GO:0003723">
    <property type="term" value="F:RNA binding"/>
    <property type="evidence" value="ECO:0007669"/>
    <property type="project" value="InterPro"/>
</dbReference>
<organism evidence="5 6">
    <name type="scientific">Raphidocelis subcapitata</name>
    <dbReference type="NCBI Taxonomy" id="307507"/>
    <lineage>
        <taxon>Eukaryota</taxon>
        <taxon>Viridiplantae</taxon>
        <taxon>Chlorophyta</taxon>
        <taxon>core chlorophytes</taxon>
        <taxon>Chlorophyceae</taxon>
        <taxon>CS clade</taxon>
        <taxon>Sphaeropleales</taxon>
        <taxon>Selenastraceae</taxon>
        <taxon>Raphidocelis</taxon>
    </lineage>
</organism>
<dbReference type="CDD" id="cd02869">
    <property type="entry name" value="PseudoU_synth_RluA_like"/>
    <property type="match status" value="1"/>
</dbReference>
<dbReference type="FunCoup" id="A0A2V0PQV4">
    <property type="interactions" value="64"/>
</dbReference>
<dbReference type="GO" id="GO:0009982">
    <property type="term" value="F:pseudouridine synthase activity"/>
    <property type="evidence" value="ECO:0007669"/>
    <property type="project" value="InterPro"/>
</dbReference>
<dbReference type="AlphaFoldDB" id="A0A2V0PQV4"/>
<dbReference type="InterPro" id="IPR050188">
    <property type="entry name" value="RluA_PseudoU_synthase"/>
</dbReference>
<protein>
    <submittedName>
        <fullName evidence="5">RNA pseudouridine synthase chloroplastic</fullName>
    </submittedName>
</protein>
<name>A0A2V0PQV4_9CHLO</name>
<gene>
    <name evidence="5" type="ORF">Rsub_13384</name>
</gene>
<feature type="region of interest" description="Disordered" evidence="3">
    <location>
        <begin position="262"/>
        <end position="281"/>
    </location>
</feature>
<evidence type="ECO:0000256" key="1">
    <source>
        <dbReference type="ARBA" id="ARBA00000073"/>
    </source>
</evidence>
<dbReference type="InterPro" id="IPR006224">
    <property type="entry name" value="PsdUridine_synth_RluA-like_CS"/>
</dbReference>
<dbReference type="STRING" id="307507.A0A2V0PQV4"/>
<evidence type="ECO:0000259" key="4">
    <source>
        <dbReference type="Pfam" id="PF00849"/>
    </source>
</evidence>
<feature type="region of interest" description="Disordered" evidence="3">
    <location>
        <begin position="1"/>
        <end position="56"/>
    </location>
</feature>
<comment type="similarity">
    <text evidence="2">Belongs to the pseudouridine synthase RluA family.</text>
</comment>
<dbReference type="Proteomes" id="UP000247498">
    <property type="component" value="Unassembled WGS sequence"/>
</dbReference>
<dbReference type="EMBL" id="BDRX01000256">
    <property type="protein sequence ID" value="GBG00594.1"/>
    <property type="molecule type" value="Genomic_DNA"/>
</dbReference>
<feature type="compositionally biased region" description="Low complexity" evidence="3">
    <location>
        <begin position="22"/>
        <end position="55"/>
    </location>
</feature>
<dbReference type="InterPro" id="IPR006145">
    <property type="entry name" value="PsdUridine_synth_RsuA/RluA"/>
</dbReference>
<accession>A0A2V0PQV4</accession>
<feature type="compositionally biased region" description="Acidic residues" evidence="3">
    <location>
        <begin position="1"/>
        <end position="13"/>
    </location>
</feature>
<feature type="non-terminal residue" evidence="5">
    <location>
        <position position="1"/>
    </location>
</feature>
<dbReference type="PANTHER" id="PTHR21600">
    <property type="entry name" value="MITOCHONDRIAL RNA PSEUDOURIDINE SYNTHASE"/>
    <property type="match status" value="1"/>
</dbReference>
<evidence type="ECO:0000313" key="5">
    <source>
        <dbReference type="EMBL" id="GBG00594.1"/>
    </source>
</evidence>
<feature type="compositionally biased region" description="Gly residues" evidence="3">
    <location>
        <begin position="269"/>
        <end position="281"/>
    </location>
</feature>
<reference evidence="5 6" key="1">
    <citation type="journal article" date="2018" name="Sci. Rep.">
        <title>Raphidocelis subcapitata (=Pseudokirchneriella subcapitata) provides an insight into genome evolution and environmental adaptations in the Sphaeropleales.</title>
        <authorList>
            <person name="Suzuki S."/>
            <person name="Yamaguchi H."/>
            <person name="Nakajima N."/>
            <person name="Kawachi M."/>
        </authorList>
    </citation>
    <scope>NUCLEOTIDE SEQUENCE [LARGE SCALE GENOMIC DNA]</scope>
    <source>
        <strain evidence="5 6">NIES-35</strain>
    </source>
</reference>
<dbReference type="PROSITE" id="PS01129">
    <property type="entry name" value="PSI_RLU"/>
    <property type="match status" value="1"/>
</dbReference>
<dbReference type="GO" id="GO:0000455">
    <property type="term" value="P:enzyme-directed rRNA pseudouridine synthesis"/>
    <property type="evidence" value="ECO:0007669"/>
    <property type="project" value="TreeGrafter"/>
</dbReference>
<evidence type="ECO:0000256" key="2">
    <source>
        <dbReference type="ARBA" id="ARBA00010876"/>
    </source>
</evidence>
<comment type="catalytic activity">
    <reaction evidence="1">
        <text>a uridine in RNA = a pseudouridine in RNA</text>
        <dbReference type="Rhea" id="RHEA:48348"/>
        <dbReference type="Rhea" id="RHEA-COMP:12068"/>
        <dbReference type="Rhea" id="RHEA-COMP:12069"/>
        <dbReference type="ChEBI" id="CHEBI:65314"/>
        <dbReference type="ChEBI" id="CHEBI:65315"/>
    </reaction>
</comment>
<dbReference type="PANTHER" id="PTHR21600:SF87">
    <property type="entry name" value="RNA PSEUDOURIDYLATE SYNTHASE DOMAIN-CONTAINING PROTEIN 1"/>
    <property type="match status" value="1"/>
</dbReference>
<dbReference type="InParanoid" id="A0A2V0PQV4"/>
<keyword evidence="6" id="KW-1185">Reference proteome</keyword>
<dbReference type="Gene3D" id="3.30.2350.10">
    <property type="entry name" value="Pseudouridine synthase"/>
    <property type="match status" value="1"/>
</dbReference>
<sequence>PLLPEDGDDEDVLEGGSPPPLNAAAGPAAASGAAAAPPQQQAGGGQQQRSAPPAGVLRPGIVHRLDKGTSGLLVVAKNDTAHARLCDQFKARTVSRVYRSITLGTPSPASGRVATNIARDPADRLRMAAAGYGAARGRPAASNYRVVARIGGGAAALVEWKLGTGRTHQIRVHAKHIGHPLLGDDAYSPGNAAAARALAGRRASLAPAARAALDALGRPALHALTLGFDHPLTGRRLHFEAPMPRDLERLAADLEALLAPQTAPHGEAHGGGGGSGGGGSW</sequence>
<proteinExistence type="inferred from homology"/>
<dbReference type="OrthoDB" id="418349at2759"/>
<dbReference type="InterPro" id="IPR020103">
    <property type="entry name" value="PsdUridine_synth_cat_dom_sf"/>
</dbReference>
<dbReference type="SUPFAM" id="SSF55120">
    <property type="entry name" value="Pseudouridine synthase"/>
    <property type="match status" value="1"/>
</dbReference>
<comment type="caution">
    <text evidence="5">The sequence shown here is derived from an EMBL/GenBank/DDBJ whole genome shotgun (WGS) entry which is preliminary data.</text>
</comment>
<feature type="domain" description="Pseudouridine synthase RsuA/RluA-like" evidence="4">
    <location>
        <begin position="50"/>
        <end position="176"/>
    </location>
</feature>
<evidence type="ECO:0000313" key="6">
    <source>
        <dbReference type="Proteomes" id="UP000247498"/>
    </source>
</evidence>